<dbReference type="Proteomes" id="UP001320715">
    <property type="component" value="Unassembled WGS sequence"/>
</dbReference>
<keyword evidence="5" id="KW-1185">Reference proteome</keyword>
<evidence type="ECO:0000313" key="5">
    <source>
        <dbReference type="Proteomes" id="UP001320715"/>
    </source>
</evidence>
<accession>A0ABT1CV60</accession>
<dbReference type="Pfam" id="PF05876">
    <property type="entry name" value="GpA_ATPase"/>
    <property type="match status" value="1"/>
</dbReference>
<dbReference type="EMBL" id="JAAAML010000003">
    <property type="protein sequence ID" value="MCO6410088.1"/>
    <property type="molecule type" value="Genomic_DNA"/>
</dbReference>
<gene>
    <name evidence="4" type="ORF">GTW23_18035</name>
</gene>
<evidence type="ECO:0000259" key="2">
    <source>
        <dbReference type="Pfam" id="PF05876"/>
    </source>
</evidence>
<evidence type="ECO:0000256" key="1">
    <source>
        <dbReference type="SAM" id="MobiDB-lite"/>
    </source>
</evidence>
<feature type="domain" description="Phage terminase large subunit GpA ATPase" evidence="2">
    <location>
        <begin position="47"/>
        <end position="301"/>
    </location>
</feature>
<reference evidence="4 5" key="1">
    <citation type="submission" date="2020-01" db="EMBL/GenBank/DDBJ databases">
        <title>Genomes of bacteria type strains.</title>
        <authorList>
            <person name="Chen J."/>
            <person name="Zhu S."/>
            <person name="Yang J."/>
        </authorList>
    </citation>
    <scope>NUCLEOTIDE SEQUENCE [LARGE SCALE GENOMIC DNA]</scope>
    <source>
        <strain evidence="4 5">DSM 16655</strain>
    </source>
</reference>
<dbReference type="InterPro" id="IPR046454">
    <property type="entry name" value="GpA_endonuclease"/>
</dbReference>
<dbReference type="RefSeq" id="WP_252916805.1">
    <property type="nucleotide sequence ID" value="NZ_JAAAML010000003.1"/>
</dbReference>
<organism evidence="4 5">
    <name type="scientific">Hoeflea alexandrii</name>
    <dbReference type="NCBI Taxonomy" id="288436"/>
    <lineage>
        <taxon>Bacteria</taxon>
        <taxon>Pseudomonadati</taxon>
        <taxon>Pseudomonadota</taxon>
        <taxon>Alphaproteobacteria</taxon>
        <taxon>Hyphomicrobiales</taxon>
        <taxon>Rhizobiaceae</taxon>
        <taxon>Hoeflea</taxon>
    </lineage>
</organism>
<comment type="caution">
    <text evidence="4">The sequence shown here is derived from an EMBL/GenBank/DDBJ whole genome shotgun (WGS) entry which is preliminary data.</text>
</comment>
<sequence>MTIHPGALQLVASRLAEAIRPQPPKPFVEWLSENVVLVDGPRKGELWSPRDAPYLVEIAQCLSQEHPANLVTVRKAQQTGVSILALSWCLYIAEVCPDNILYGVPGIDALQDINGQKLQPLIDAWQAETEKKIILPVTSRSGRNSTTYEKRFPGGYISLANANTVMDLSMKTCRFGIKDEVSKWGELPNGADPETLFFGRFTAFRRQRSYKIFELSTPELDSGDALGDDPGHCRIDRSFKRSDQRFWNVECQECHEWFVMNDDLLQVDRDHPHKSVLVCPNPQCGHWIDEAERVLMVRAGEYRPTQSGPDRHPGFHVDAFMSLLMSLGDIAEDKLKAEKRGEAGAKDYHNLVRALPYQMRGNAPDWQRLLERREEYPDGVIPPEGLIFVAGVDVQHSGLYVEFVAFGAERQSWSVHAEFLEGETDDKNSGAWVKLDKLYRTEWPDSYGSARRAGAMAVDAGDGNRTTQVLEWCRERPDTYAIAGKHGRGVGAIGLPKKTSVRKGGKRKRIGSTMLWPVGTWSLKGEFYGNLHRLGLRSGEVVDPPGYCHFNNARNEEFFRQITAEYFDQKMVRGRLVEEWKKIRRDNHFLDCRIYAMAMAEHLGLSRLTPAGWAALTVQLTPASAQTLFSPVSQQIAAQGGLEASIDMPPQTASNKAPAEDVLAKWKRRK</sequence>
<dbReference type="InterPro" id="IPR046453">
    <property type="entry name" value="GpA_ATPase"/>
</dbReference>
<dbReference type="Pfam" id="PF20454">
    <property type="entry name" value="GpA_nuclease"/>
    <property type="match status" value="1"/>
</dbReference>
<evidence type="ECO:0000259" key="3">
    <source>
        <dbReference type="Pfam" id="PF20454"/>
    </source>
</evidence>
<evidence type="ECO:0000313" key="4">
    <source>
        <dbReference type="EMBL" id="MCO6410088.1"/>
    </source>
</evidence>
<name>A0ABT1CV60_9HYPH</name>
<feature type="domain" description="Terminase large subunit GpA endonuclease" evidence="3">
    <location>
        <begin position="312"/>
        <end position="607"/>
    </location>
</feature>
<protein>
    <submittedName>
        <fullName evidence="4">Terminase</fullName>
    </submittedName>
</protein>
<proteinExistence type="predicted"/>
<feature type="region of interest" description="Disordered" evidence="1">
    <location>
        <begin position="647"/>
        <end position="670"/>
    </location>
</feature>